<proteinExistence type="predicted"/>
<evidence type="ECO:0000259" key="1">
    <source>
        <dbReference type="PROSITE" id="PS50181"/>
    </source>
</evidence>
<gene>
    <name evidence="2" type="ORF">ACET3X_005773</name>
</gene>
<protein>
    <recommendedName>
        <fullName evidence="1">F-box domain-containing protein</fullName>
    </recommendedName>
</protein>
<accession>A0ABR3UGS9</accession>
<comment type="caution">
    <text evidence="2">The sequence shown here is derived from an EMBL/GenBank/DDBJ whole genome shotgun (WGS) entry which is preliminary data.</text>
</comment>
<evidence type="ECO:0000313" key="2">
    <source>
        <dbReference type="EMBL" id="KAL1795549.1"/>
    </source>
</evidence>
<dbReference type="RefSeq" id="XP_069306133.1">
    <property type="nucleotide sequence ID" value="XM_069451912.1"/>
</dbReference>
<dbReference type="EMBL" id="JBHGVX010000005">
    <property type="protein sequence ID" value="KAL1795549.1"/>
    <property type="molecule type" value="Genomic_DNA"/>
</dbReference>
<dbReference type="Proteomes" id="UP001578633">
    <property type="component" value="Chromosome 5"/>
</dbReference>
<dbReference type="PROSITE" id="PS50181">
    <property type="entry name" value="FBOX"/>
    <property type="match status" value="1"/>
</dbReference>
<organism evidence="2 3">
    <name type="scientific">Alternaria dauci</name>
    <dbReference type="NCBI Taxonomy" id="48095"/>
    <lineage>
        <taxon>Eukaryota</taxon>
        <taxon>Fungi</taxon>
        <taxon>Dikarya</taxon>
        <taxon>Ascomycota</taxon>
        <taxon>Pezizomycotina</taxon>
        <taxon>Dothideomycetes</taxon>
        <taxon>Pleosporomycetidae</taxon>
        <taxon>Pleosporales</taxon>
        <taxon>Pleosporineae</taxon>
        <taxon>Pleosporaceae</taxon>
        <taxon>Alternaria</taxon>
        <taxon>Alternaria sect. Porri</taxon>
    </lineage>
</organism>
<evidence type="ECO:0000313" key="3">
    <source>
        <dbReference type="Proteomes" id="UP001578633"/>
    </source>
</evidence>
<keyword evidence="3" id="KW-1185">Reference proteome</keyword>
<dbReference type="InterPro" id="IPR001810">
    <property type="entry name" value="F-box_dom"/>
</dbReference>
<dbReference type="CDD" id="cd09917">
    <property type="entry name" value="F-box_SF"/>
    <property type="match status" value="1"/>
</dbReference>
<dbReference type="InterPro" id="IPR036047">
    <property type="entry name" value="F-box-like_dom_sf"/>
</dbReference>
<dbReference type="GeneID" id="96086095"/>
<feature type="domain" description="F-box" evidence="1">
    <location>
        <begin position="60"/>
        <end position="105"/>
    </location>
</feature>
<dbReference type="SUPFAM" id="SSF81383">
    <property type="entry name" value="F-box domain"/>
    <property type="match status" value="1"/>
</dbReference>
<name>A0ABR3UGS9_9PLEO</name>
<reference evidence="2 3" key="1">
    <citation type="submission" date="2024-09" db="EMBL/GenBank/DDBJ databases">
        <title>T2T genomes of carrot and Alternaria dauci and their utility for understanding host-pathogen interaction during carrot leaf blight disease.</title>
        <authorList>
            <person name="Liu W."/>
            <person name="Xu S."/>
            <person name="Ou C."/>
            <person name="Liu X."/>
            <person name="Zhuang F."/>
            <person name="Deng X.W."/>
        </authorList>
    </citation>
    <scope>NUCLEOTIDE SEQUENCE [LARGE SCALE GENOMIC DNA]</scope>
    <source>
        <strain evidence="2 3">A2016</strain>
    </source>
</reference>
<dbReference type="SMART" id="SM00256">
    <property type="entry name" value="FBOX"/>
    <property type="match status" value="1"/>
</dbReference>
<sequence>MLKTPKPLPTPPSLRAKLVGRIVRNLASRGYTLKSIGLNPCYQPARKVFESLSDKPYDAASCFKFLPNEVIGKIGSELDVRDLNSMRLVSMRFNVAVSFEFGKKIKVTENVTIYPTFASMSSFLVGLGLDRTYPATVRTITLVGEGPKTPELSYDISWIHMMSAHRDPNRSALDSSNPSEAQKIRDTDRRIVLSVNDKHEEWDRINKPFCHSGKYRQMLSIVLSRLPNLKTIVIRNLHAGEHIPGWEGPEALKKLSYYRPDLPINEVYYGDWQYDILHKRVTMYTDEYGEYIEENNAGPQAGFIEDVFAAMQLSGTMARIV</sequence>